<dbReference type="Pfam" id="PF03476">
    <property type="entry name" value="MOSC_N"/>
    <property type="match status" value="1"/>
</dbReference>
<name>A0A381Y700_9ZZZZ</name>
<evidence type="ECO:0000313" key="2">
    <source>
        <dbReference type="EMBL" id="SVA72804.1"/>
    </source>
</evidence>
<dbReference type="SUPFAM" id="SSF141673">
    <property type="entry name" value="MOSC N-terminal domain-like"/>
    <property type="match status" value="1"/>
</dbReference>
<reference evidence="2" key="1">
    <citation type="submission" date="2018-05" db="EMBL/GenBank/DDBJ databases">
        <authorList>
            <person name="Lanie J.A."/>
            <person name="Ng W.-L."/>
            <person name="Kazmierczak K.M."/>
            <person name="Andrzejewski T.M."/>
            <person name="Davidsen T.M."/>
            <person name="Wayne K.J."/>
            <person name="Tettelin H."/>
            <person name="Glass J.I."/>
            <person name="Rusch D."/>
            <person name="Podicherti R."/>
            <person name="Tsui H.-C.T."/>
            <person name="Winkler M.E."/>
        </authorList>
    </citation>
    <scope>NUCLEOTIDE SEQUENCE</scope>
</reference>
<protein>
    <recommendedName>
        <fullName evidence="1">MOSC domain-containing protein</fullName>
    </recommendedName>
</protein>
<dbReference type="EMBL" id="UINC01017534">
    <property type="protein sequence ID" value="SVA72804.1"/>
    <property type="molecule type" value="Genomic_DNA"/>
</dbReference>
<dbReference type="PROSITE" id="PS51340">
    <property type="entry name" value="MOSC"/>
    <property type="match status" value="1"/>
</dbReference>
<accession>A0A381Y700</accession>
<dbReference type="InterPro" id="IPR005302">
    <property type="entry name" value="MoCF_Sase_C"/>
</dbReference>
<dbReference type="AlphaFoldDB" id="A0A381Y700"/>
<dbReference type="InterPro" id="IPR005303">
    <property type="entry name" value="MOCOS_middle"/>
</dbReference>
<feature type="non-terminal residue" evidence="2">
    <location>
        <position position="251"/>
    </location>
</feature>
<dbReference type="InterPro" id="IPR011037">
    <property type="entry name" value="Pyrv_Knase-like_insert_dom_sf"/>
</dbReference>
<dbReference type="GO" id="GO:0003824">
    <property type="term" value="F:catalytic activity"/>
    <property type="evidence" value="ECO:0007669"/>
    <property type="project" value="InterPro"/>
</dbReference>
<proteinExistence type="predicted"/>
<sequence>MPNLTEINIFPLKSCGQISTQSAVVEERGLRGDRRYMLVDATGRFLTQREHPKMILIQVDVRDSGLEVTAPGQPPLEFSVDLEWHRVRWVKVWRDHMEVSLGPDSVNEWFTQVMGFPCQLVYMGKQHYRALKAGRGKVGDQISFADGSPLLLISEASLNELNKRLMQPVEMKRFRPNLVTTADRPFAEDDWSRIRIGEVEFDLGWACTRCVLTTIDPDTARKDAAGEPPVTLRGFRRGPEGVMFGQNLIPR</sequence>
<dbReference type="PANTHER" id="PTHR14237:SF19">
    <property type="entry name" value="MITOCHONDRIAL AMIDOXIME REDUCING COMPONENT 1"/>
    <property type="match status" value="1"/>
</dbReference>
<dbReference type="GO" id="GO:0030170">
    <property type="term" value="F:pyridoxal phosphate binding"/>
    <property type="evidence" value="ECO:0007669"/>
    <property type="project" value="InterPro"/>
</dbReference>
<organism evidence="2">
    <name type="scientific">marine metagenome</name>
    <dbReference type="NCBI Taxonomy" id="408172"/>
    <lineage>
        <taxon>unclassified sequences</taxon>
        <taxon>metagenomes</taxon>
        <taxon>ecological metagenomes</taxon>
    </lineage>
</organism>
<dbReference type="Pfam" id="PF03473">
    <property type="entry name" value="MOSC"/>
    <property type="match status" value="1"/>
</dbReference>
<dbReference type="GO" id="GO:0030151">
    <property type="term" value="F:molybdenum ion binding"/>
    <property type="evidence" value="ECO:0007669"/>
    <property type="project" value="InterPro"/>
</dbReference>
<dbReference type="SUPFAM" id="SSF50800">
    <property type="entry name" value="PK beta-barrel domain-like"/>
    <property type="match status" value="1"/>
</dbReference>
<feature type="domain" description="MOSC" evidence="1">
    <location>
        <begin position="124"/>
        <end position="251"/>
    </location>
</feature>
<gene>
    <name evidence="2" type="ORF">METZ01_LOCUS125658</name>
</gene>
<dbReference type="PANTHER" id="PTHR14237">
    <property type="entry name" value="MOLYBDOPTERIN COFACTOR SULFURASE MOSC"/>
    <property type="match status" value="1"/>
</dbReference>
<evidence type="ECO:0000259" key="1">
    <source>
        <dbReference type="PROSITE" id="PS51340"/>
    </source>
</evidence>